<gene>
    <name evidence="5" type="ORF">CQW23_12123</name>
</gene>
<evidence type="ECO:0000256" key="1">
    <source>
        <dbReference type="ARBA" id="ARBA00010617"/>
    </source>
</evidence>
<reference evidence="6" key="2">
    <citation type="journal article" date="2017" name="J. Anim. Genet.">
        <title>Multiple reference genome sequences of hot pepper reveal the massive evolution of plant disease resistance genes by retroduplication.</title>
        <authorList>
            <person name="Kim S."/>
            <person name="Park J."/>
            <person name="Yeom S.-I."/>
            <person name="Kim Y.-M."/>
            <person name="Seo E."/>
            <person name="Kim K.-T."/>
            <person name="Kim M.-S."/>
            <person name="Lee J.M."/>
            <person name="Cheong K."/>
            <person name="Shin H.-S."/>
            <person name="Kim S.-B."/>
            <person name="Han K."/>
            <person name="Lee J."/>
            <person name="Park M."/>
            <person name="Lee H.-A."/>
            <person name="Lee H.-Y."/>
            <person name="Lee Y."/>
            <person name="Oh S."/>
            <person name="Lee J.H."/>
            <person name="Choi E."/>
            <person name="Choi E."/>
            <person name="Lee S.E."/>
            <person name="Jeon J."/>
            <person name="Kim H."/>
            <person name="Choi G."/>
            <person name="Song H."/>
            <person name="Lee J."/>
            <person name="Lee S.-C."/>
            <person name="Kwon J.-K."/>
            <person name="Lee H.-Y."/>
            <person name="Koo N."/>
            <person name="Hong Y."/>
            <person name="Kim R.W."/>
            <person name="Kang W.-H."/>
            <person name="Huh J.H."/>
            <person name="Kang B.-C."/>
            <person name="Yang T.-J."/>
            <person name="Lee Y.-H."/>
            <person name="Bennetzen J.L."/>
            <person name="Choi D."/>
        </authorList>
    </citation>
    <scope>NUCLEOTIDE SEQUENCE [LARGE SCALE GENOMIC DNA]</scope>
    <source>
        <strain evidence="6">cv. PBC81</strain>
    </source>
</reference>
<evidence type="ECO:0000313" key="5">
    <source>
        <dbReference type="EMBL" id="PHT47915.1"/>
    </source>
</evidence>
<organism evidence="5 6">
    <name type="scientific">Capsicum baccatum</name>
    <name type="common">Peruvian pepper</name>
    <dbReference type="NCBI Taxonomy" id="33114"/>
    <lineage>
        <taxon>Eukaryota</taxon>
        <taxon>Viridiplantae</taxon>
        <taxon>Streptophyta</taxon>
        <taxon>Embryophyta</taxon>
        <taxon>Tracheophyta</taxon>
        <taxon>Spermatophyta</taxon>
        <taxon>Magnoliopsida</taxon>
        <taxon>eudicotyledons</taxon>
        <taxon>Gunneridae</taxon>
        <taxon>Pentapetalae</taxon>
        <taxon>asterids</taxon>
        <taxon>lamiids</taxon>
        <taxon>Solanales</taxon>
        <taxon>Solanaceae</taxon>
        <taxon>Solanoideae</taxon>
        <taxon>Capsiceae</taxon>
        <taxon>Capsicum</taxon>
    </lineage>
</organism>
<reference evidence="5 6" key="1">
    <citation type="journal article" date="2017" name="Genome Biol.">
        <title>New reference genome sequences of hot pepper reveal the massive evolution of plant disease-resistance genes by retroduplication.</title>
        <authorList>
            <person name="Kim S."/>
            <person name="Park J."/>
            <person name="Yeom S.I."/>
            <person name="Kim Y.M."/>
            <person name="Seo E."/>
            <person name="Kim K.T."/>
            <person name="Kim M.S."/>
            <person name="Lee J.M."/>
            <person name="Cheong K."/>
            <person name="Shin H.S."/>
            <person name="Kim S.B."/>
            <person name="Han K."/>
            <person name="Lee J."/>
            <person name="Park M."/>
            <person name="Lee H.A."/>
            <person name="Lee H.Y."/>
            <person name="Lee Y."/>
            <person name="Oh S."/>
            <person name="Lee J.H."/>
            <person name="Choi E."/>
            <person name="Choi E."/>
            <person name="Lee S.E."/>
            <person name="Jeon J."/>
            <person name="Kim H."/>
            <person name="Choi G."/>
            <person name="Song H."/>
            <person name="Lee J."/>
            <person name="Lee S.C."/>
            <person name="Kwon J.K."/>
            <person name="Lee H.Y."/>
            <person name="Koo N."/>
            <person name="Hong Y."/>
            <person name="Kim R.W."/>
            <person name="Kang W.H."/>
            <person name="Huh J.H."/>
            <person name="Kang B.C."/>
            <person name="Yang T.J."/>
            <person name="Lee Y.H."/>
            <person name="Bennetzen J.L."/>
            <person name="Choi D."/>
        </authorList>
    </citation>
    <scope>NUCLEOTIDE SEQUENCE [LARGE SCALE GENOMIC DNA]</scope>
    <source>
        <strain evidence="6">cv. PBC81</strain>
    </source>
</reference>
<dbReference type="GO" id="GO:0005506">
    <property type="term" value="F:iron ion binding"/>
    <property type="evidence" value="ECO:0007669"/>
    <property type="project" value="InterPro"/>
</dbReference>
<name>A0A2G2WRP1_CAPBA</name>
<keyword evidence="3" id="KW-0479">Metal-binding</keyword>
<dbReference type="PANTHER" id="PTHR24304">
    <property type="entry name" value="CYTOCHROME P450 FAMILY 7"/>
    <property type="match status" value="1"/>
</dbReference>
<comment type="caution">
    <text evidence="5">The sequence shown here is derived from an EMBL/GenBank/DDBJ whole genome shotgun (WGS) entry which is preliminary data.</text>
</comment>
<accession>A0A2G2WRP1</accession>
<evidence type="ECO:0000313" key="6">
    <source>
        <dbReference type="Proteomes" id="UP000224567"/>
    </source>
</evidence>
<dbReference type="GO" id="GO:0020037">
    <property type="term" value="F:heme binding"/>
    <property type="evidence" value="ECO:0007669"/>
    <property type="project" value="InterPro"/>
</dbReference>
<dbReference type="GO" id="GO:0016705">
    <property type="term" value="F:oxidoreductase activity, acting on paired donors, with incorporation or reduction of molecular oxygen"/>
    <property type="evidence" value="ECO:0007669"/>
    <property type="project" value="InterPro"/>
</dbReference>
<evidence type="ECO:0000256" key="2">
    <source>
        <dbReference type="ARBA" id="ARBA00022617"/>
    </source>
</evidence>
<dbReference type="AlphaFoldDB" id="A0A2G2WRP1"/>
<comment type="similarity">
    <text evidence="1">Belongs to the cytochrome P450 family.</text>
</comment>
<dbReference type="Gene3D" id="1.10.630.10">
    <property type="entry name" value="Cytochrome P450"/>
    <property type="match status" value="2"/>
</dbReference>
<protein>
    <submittedName>
        <fullName evidence="5">Uncharacterized protein</fullName>
    </submittedName>
</protein>
<dbReference type="InterPro" id="IPR036396">
    <property type="entry name" value="Cyt_P450_sf"/>
</dbReference>
<dbReference type="GO" id="GO:0004497">
    <property type="term" value="F:monooxygenase activity"/>
    <property type="evidence" value="ECO:0007669"/>
    <property type="project" value="InterPro"/>
</dbReference>
<dbReference type="STRING" id="33114.A0A2G2WRP1"/>
<evidence type="ECO:0000256" key="3">
    <source>
        <dbReference type="ARBA" id="ARBA00022723"/>
    </source>
</evidence>
<dbReference type="PANTHER" id="PTHR24304:SF2">
    <property type="entry name" value="24-HYDROXYCHOLESTEROL 7-ALPHA-HYDROXYLASE"/>
    <property type="match status" value="1"/>
</dbReference>
<dbReference type="Proteomes" id="UP000224567">
    <property type="component" value="Unassembled WGS sequence"/>
</dbReference>
<keyword evidence="6" id="KW-1185">Reference proteome</keyword>
<evidence type="ECO:0000256" key="4">
    <source>
        <dbReference type="ARBA" id="ARBA00023004"/>
    </source>
</evidence>
<dbReference type="Pfam" id="PF00067">
    <property type="entry name" value="p450"/>
    <property type="match status" value="2"/>
</dbReference>
<dbReference type="EMBL" id="MLFT02000005">
    <property type="protein sequence ID" value="PHT47915.1"/>
    <property type="molecule type" value="Genomic_DNA"/>
</dbReference>
<dbReference type="SUPFAM" id="SSF48264">
    <property type="entry name" value="Cytochrome P450"/>
    <property type="match status" value="1"/>
</dbReference>
<keyword evidence="4" id="KW-0408">Iron</keyword>
<keyword evidence="2" id="KW-0349">Heme</keyword>
<dbReference type="InterPro" id="IPR001128">
    <property type="entry name" value="Cyt_P450"/>
</dbReference>
<dbReference type="OrthoDB" id="1612475at2759"/>
<sequence>MWLLLEQIVLNSDGTCRCSNIYDHENFTQPQWTSVNNFVIQLALSMFFEMQWNDALRSRIYTAGLVSRYMMSKQGLINPLFPMEYIAIMVSCWPCLDQCKAENDMLQCFINSKYKDGRPITEGEITGLVIAALFAGQHTSSITSTWTGAYLLCNNKLPHSYKDPDTYDPNRFAPGREEDKVAEAFSYISFGGGRYGCLGEPFAYLQIKAIWCHLLRNFEFGLFSPFPEID</sequence>
<dbReference type="InterPro" id="IPR050529">
    <property type="entry name" value="CYP450_sterol_14alpha_dmase"/>
</dbReference>
<proteinExistence type="inferred from homology"/>